<organism evidence="2 3">
    <name type="scientific">Tritrichomonas musculus</name>
    <dbReference type="NCBI Taxonomy" id="1915356"/>
    <lineage>
        <taxon>Eukaryota</taxon>
        <taxon>Metamonada</taxon>
        <taxon>Parabasalia</taxon>
        <taxon>Tritrichomonadida</taxon>
        <taxon>Tritrichomonadidae</taxon>
        <taxon>Tritrichomonas</taxon>
    </lineage>
</organism>
<comment type="caution">
    <text evidence="2">The sequence shown here is derived from an EMBL/GenBank/DDBJ whole genome shotgun (WGS) entry which is preliminary data.</text>
</comment>
<reference evidence="2 3" key="1">
    <citation type="submission" date="2024-04" db="EMBL/GenBank/DDBJ databases">
        <title>Tritrichomonas musculus Genome.</title>
        <authorList>
            <person name="Alves-Ferreira E."/>
            <person name="Grigg M."/>
            <person name="Lorenzi H."/>
            <person name="Galac M."/>
        </authorList>
    </citation>
    <scope>NUCLEOTIDE SEQUENCE [LARGE SCALE GENOMIC DNA]</scope>
    <source>
        <strain evidence="2 3">EAF2021</strain>
    </source>
</reference>
<evidence type="ECO:0000256" key="1">
    <source>
        <dbReference type="SAM" id="MobiDB-lite"/>
    </source>
</evidence>
<accession>A0ABR2L8Q3</accession>
<evidence type="ECO:0000313" key="2">
    <source>
        <dbReference type="EMBL" id="KAK8899713.1"/>
    </source>
</evidence>
<keyword evidence="3" id="KW-1185">Reference proteome</keyword>
<dbReference type="Proteomes" id="UP001470230">
    <property type="component" value="Unassembled WGS sequence"/>
</dbReference>
<evidence type="ECO:0000313" key="3">
    <source>
        <dbReference type="Proteomes" id="UP001470230"/>
    </source>
</evidence>
<name>A0ABR2L8Q3_9EUKA</name>
<sequence length="220" mass="25939">MSQTSEDDDVENTNFQSSDEEDSIQLITLDCDMDSIAERIETKYSSQTIQNFIEKLYYFNSLKLVGEWNFFGIVFKEMETEDCKGYFAHLKLIAFLVDIKLRSSFTSEKQLKNVKLILDLHSKASFHFSKILPPNDDINEIQNDGQYSILSDDDDQITFNPVSEENNEEELFEDQNNDNYHEKTNKVVKMPQNKYFHYKDYKIVVDKALRYRDQNKKVTI</sequence>
<evidence type="ECO:0008006" key="4">
    <source>
        <dbReference type="Google" id="ProtNLM"/>
    </source>
</evidence>
<gene>
    <name evidence="2" type="ORF">M9Y10_002035</name>
</gene>
<feature type="compositionally biased region" description="Acidic residues" evidence="1">
    <location>
        <begin position="1"/>
        <end position="11"/>
    </location>
</feature>
<proteinExistence type="predicted"/>
<dbReference type="EMBL" id="JAPFFF010000001">
    <property type="protein sequence ID" value="KAK8899713.1"/>
    <property type="molecule type" value="Genomic_DNA"/>
</dbReference>
<feature type="region of interest" description="Disordered" evidence="1">
    <location>
        <begin position="1"/>
        <end position="20"/>
    </location>
</feature>
<protein>
    <recommendedName>
        <fullName evidence="4">Initiator binding domain-containing protein</fullName>
    </recommendedName>
</protein>